<dbReference type="EMBL" id="CP040915">
    <property type="protein sequence ID" value="QDC23306.1"/>
    <property type="molecule type" value="Genomic_DNA"/>
</dbReference>
<dbReference type="PROSITE" id="PS50943">
    <property type="entry name" value="HTH_CROC1"/>
    <property type="match status" value="1"/>
</dbReference>
<organism evidence="2 3">
    <name type="scientific">Georgenia yuyongxinii</name>
    <dbReference type="NCBI Taxonomy" id="2589797"/>
    <lineage>
        <taxon>Bacteria</taxon>
        <taxon>Bacillati</taxon>
        <taxon>Actinomycetota</taxon>
        <taxon>Actinomycetes</taxon>
        <taxon>Micrococcales</taxon>
        <taxon>Bogoriellaceae</taxon>
        <taxon>Georgenia</taxon>
    </lineage>
</organism>
<evidence type="ECO:0000313" key="2">
    <source>
        <dbReference type="EMBL" id="QDC23306.1"/>
    </source>
</evidence>
<dbReference type="CDD" id="cd00093">
    <property type="entry name" value="HTH_XRE"/>
    <property type="match status" value="1"/>
</dbReference>
<dbReference type="InterPro" id="IPR010982">
    <property type="entry name" value="Lambda_DNA-bd_dom_sf"/>
</dbReference>
<accession>A0A5B8C5M7</accession>
<dbReference type="GO" id="GO:0003677">
    <property type="term" value="F:DNA binding"/>
    <property type="evidence" value="ECO:0007669"/>
    <property type="project" value="InterPro"/>
</dbReference>
<dbReference type="Proteomes" id="UP000314616">
    <property type="component" value="Chromosome"/>
</dbReference>
<protein>
    <submittedName>
        <fullName evidence="2">Helix-turn-helix transcriptional regulator</fullName>
    </submittedName>
</protein>
<dbReference type="Pfam" id="PF13443">
    <property type="entry name" value="HTH_26"/>
    <property type="match status" value="1"/>
</dbReference>
<dbReference type="OrthoDB" id="1123084at2"/>
<dbReference type="Gene3D" id="1.10.260.40">
    <property type="entry name" value="lambda repressor-like DNA-binding domains"/>
    <property type="match status" value="1"/>
</dbReference>
<reference evidence="2 3" key="1">
    <citation type="submission" date="2019-05" db="EMBL/GenBank/DDBJ databases">
        <title>Georgenia *** sp. nov., and Georgenia *** sp. nov., isolated from the intestinal contents of plateau pika (Ochotona curzoniae) in the Qinghai-Tibet plateau of China.</title>
        <authorList>
            <person name="Tian Z."/>
        </authorList>
    </citation>
    <scope>NUCLEOTIDE SEQUENCE [LARGE SCALE GENOMIC DNA]</scope>
    <source>
        <strain evidence="2 3">Z443</strain>
    </source>
</reference>
<feature type="domain" description="HTH cro/C1-type" evidence="1">
    <location>
        <begin position="27"/>
        <end position="81"/>
    </location>
</feature>
<dbReference type="InterPro" id="IPR001387">
    <property type="entry name" value="Cro/C1-type_HTH"/>
</dbReference>
<evidence type="ECO:0000259" key="1">
    <source>
        <dbReference type="PROSITE" id="PS50943"/>
    </source>
</evidence>
<dbReference type="KEGG" id="gyu:FE374_00450"/>
<sequence length="93" mass="10460">MTADDEDELDLPDLRVRGLAAVVSGNIRLEAARRDLSQQDLAEMIGRSRASVSARWHDQVPWTVTEIGILAEYMGIHPGELVEGRPPRPRWGW</sequence>
<dbReference type="SUPFAM" id="SSF47413">
    <property type="entry name" value="lambda repressor-like DNA-binding domains"/>
    <property type="match status" value="1"/>
</dbReference>
<dbReference type="RefSeq" id="WP_139926748.1">
    <property type="nucleotide sequence ID" value="NZ_CP040915.1"/>
</dbReference>
<gene>
    <name evidence="2" type="ORF">FE374_00450</name>
</gene>
<dbReference type="AlphaFoldDB" id="A0A5B8C5M7"/>
<name>A0A5B8C5M7_9MICO</name>
<evidence type="ECO:0000313" key="3">
    <source>
        <dbReference type="Proteomes" id="UP000314616"/>
    </source>
</evidence>
<proteinExistence type="predicted"/>